<dbReference type="InterPro" id="IPR036047">
    <property type="entry name" value="F-box-like_dom_sf"/>
</dbReference>
<sequence>MAIFQTLPFEALEFINSYLLPRDIAALSLTCQNFQERLGSGNQYFWYRILRQALIVPGSGRSIPRKIASGIVNLQEFKEGWGYWKEASDLFSGRKTYACRYCLEADPVSRQDGGRSYAFKSKGAVFGGDTIQQFCAKCRRDWFTDLKTFTSGFPDFKVPTSIYHPVYGEYLITIPSLIKHIETQGTSYATITSASYKFKSKWLAPGLEATKWSASLGQEDAEYIDQALCLLRESYQQDYRHLHIALPPNGYYNLLTFTLYKEVLGHLKPHPSDVVIFSENIIKHIMAFIPILKAQKTDTEAINLAATFNREFLGDPKDFSLMYLKHPDSGVIRGLLEPLTNPSGSFNWMLVYSRAYFESTANDVRCYWCLRENGGKDTETNRFRYHSFISKDPQHVPWITSHIISKHSDFIFVRPKNDWVHNNFRFWSFLYGRHHVIDFRDRAYLSPEGWERLKIKPDFENEKLERFQVNFPTWCEGWATPSEYFMM</sequence>
<comment type="caution">
    <text evidence="2">The sequence shown here is derived from an EMBL/GenBank/DDBJ whole genome shotgun (WGS) entry which is preliminary data.</text>
</comment>
<dbReference type="InterPro" id="IPR001810">
    <property type="entry name" value="F-box_dom"/>
</dbReference>
<reference evidence="2 3" key="1">
    <citation type="submission" date="2019-10" db="EMBL/GenBank/DDBJ databases">
        <authorList>
            <person name="Palmer J.M."/>
        </authorList>
    </citation>
    <scope>NUCLEOTIDE SEQUENCE [LARGE SCALE GENOMIC DNA]</scope>
    <source>
        <strain evidence="2 3">TWF506</strain>
    </source>
</reference>
<accession>A0AAN8RMQ1</accession>
<dbReference type="Proteomes" id="UP001307849">
    <property type="component" value="Unassembled WGS sequence"/>
</dbReference>
<keyword evidence="3" id="KW-1185">Reference proteome</keyword>
<organism evidence="2 3">
    <name type="scientific">Arthrobotrys conoides</name>
    <dbReference type="NCBI Taxonomy" id="74498"/>
    <lineage>
        <taxon>Eukaryota</taxon>
        <taxon>Fungi</taxon>
        <taxon>Dikarya</taxon>
        <taxon>Ascomycota</taxon>
        <taxon>Pezizomycotina</taxon>
        <taxon>Orbiliomycetes</taxon>
        <taxon>Orbiliales</taxon>
        <taxon>Orbiliaceae</taxon>
        <taxon>Arthrobotrys</taxon>
    </lineage>
</organism>
<feature type="domain" description="F-box" evidence="1">
    <location>
        <begin position="1"/>
        <end position="49"/>
    </location>
</feature>
<dbReference type="EMBL" id="JAVHJM010000005">
    <property type="protein sequence ID" value="KAK6513965.1"/>
    <property type="molecule type" value="Genomic_DNA"/>
</dbReference>
<dbReference type="PROSITE" id="PS50181">
    <property type="entry name" value="FBOX"/>
    <property type="match status" value="1"/>
</dbReference>
<gene>
    <name evidence="2" type="ORF">TWF506_008395</name>
</gene>
<evidence type="ECO:0000259" key="1">
    <source>
        <dbReference type="PROSITE" id="PS50181"/>
    </source>
</evidence>
<name>A0AAN8RMQ1_9PEZI</name>
<evidence type="ECO:0000313" key="2">
    <source>
        <dbReference type="EMBL" id="KAK6513965.1"/>
    </source>
</evidence>
<evidence type="ECO:0000313" key="3">
    <source>
        <dbReference type="Proteomes" id="UP001307849"/>
    </source>
</evidence>
<proteinExistence type="predicted"/>
<protein>
    <recommendedName>
        <fullName evidence="1">F-box domain-containing protein</fullName>
    </recommendedName>
</protein>
<dbReference type="AlphaFoldDB" id="A0AAN8RMQ1"/>
<dbReference type="CDD" id="cd09917">
    <property type="entry name" value="F-box_SF"/>
    <property type="match status" value="1"/>
</dbReference>
<dbReference type="SUPFAM" id="SSF81383">
    <property type="entry name" value="F-box domain"/>
    <property type="match status" value="1"/>
</dbReference>